<comment type="caution">
    <text evidence="2">The sequence shown here is derived from an EMBL/GenBank/DDBJ whole genome shotgun (WGS) entry which is preliminary data.</text>
</comment>
<reference evidence="2 3" key="1">
    <citation type="journal article" date="2020" name="Front. Microbiol.">
        <title>Single-cell genomics of novel Actinobacteria with the Wood-Ljungdahl pathway discovered in a serpentinizing system.</title>
        <authorList>
            <person name="Merino N."/>
            <person name="Kawai M."/>
            <person name="Boyd E.S."/>
            <person name="Colman D.R."/>
            <person name="McGlynn S.E."/>
            <person name="Nealson K.H."/>
            <person name="Kurokawa K."/>
            <person name="Hongoh Y."/>
        </authorList>
    </citation>
    <scope>NUCLEOTIDE SEQUENCE [LARGE SCALE GENOMIC DNA]</scope>
    <source>
        <strain evidence="2 3">S09_30</strain>
    </source>
</reference>
<gene>
    <name evidence="2" type="ORF">HKBW3S09_01542</name>
</gene>
<proteinExistence type="predicted"/>
<name>A0A6V8NZW5_9ACTN</name>
<keyword evidence="1" id="KW-1133">Transmembrane helix</keyword>
<keyword evidence="1" id="KW-0812">Transmembrane</keyword>
<dbReference type="Proteomes" id="UP000585609">
    <property type="component" value="Unassembled WGS sequence"/>
</dbReference>
<feature type="non-terminal residue" evidence="2">
    <location>
        <position position="30"/>
    </location>
</feature>
<evidence type="ECO:0000313" key="2">
    <source>
        <dbReference type="EMBL" id="GFP24076.1"/>
    </source>
</evidence>
<feature type="transmembrane region" description="Helical" evidence="1">
    <location>
        <begin position="9"/>
        <end position="29"/>
    </location>
</feature>
<organism evidence="2 3">
    <name type="scientific">Candidatus Hakubella thermalkaliphila</name>
    <dbReference type="NCBI Taxonomy" id="2754717"/>
    <lineage>
        <taxon>Bacteria</taxon>
        <taxon>Bacillati</taxon>
        <taxon>Actinomycetota</taxon>
        <taxon>Actinomycetota incertae sedis</taxon>
        <taxon>Candidatus Hakubellales</taxon>
        <taxon>Candidatus Hakubellaceae</taxon>
        <taxon>Candidatus Hakubella</taxon>
    </lineage>
</organism>
<protein>
    <submittedName>
        <fullName evidence="2">Uncharacterized protein</fullName>
    </submittedName>
</protein>
<keyword evidence="1" id="KW-0472">Membrane</keyword>
<dbReference type="EMBL" id="BLRW01000326">
    <property type="protein sequence ID" value="GFP24076.1"/>
    <property type="molecule type" value="Genomic_DNA"/>
</dbReference>
<accession>A0A6V8NZW5</accession>
<evidence type="ECO:0000256" key="1">
    <source>
        <dbReference type="SAM" id="Phobius"/>
    </source>
</evidence>
<evidence type="ECO:0000313" key="3">
    <source>
        <dbReference type="Proteomes" id="UP000585609"/>
    </source>
</evidence>
<dbReference type="AlphaFoldDB" id="A0A6V8NZW5"/>
<sequence length="30" mass="3148">MIRNLSPSSIVGMTMIFLALIAATFGATYG</sequence>